<sequence>MKNDDVVAEKWTWTSDGSSESGTCLLLRIDTSPSLARVCSASRALPLFQHHPVHVVPTARPCARDARRWTCMRQVHVQPALFTNCFWFYSCPCHGRSLQAQDGLRITCPHPPSSGELGKRRRLAFMAEHATCPANDMECSDFALPHPSQAACVGLQQAHVFPAKASCRSTIACSCTP</sequence>
<name>A0A6A5Q920_AMPQU</name>
<evidence type="ECO:0000313" key="2">
    <source>
        <dbReference type="Proteomes" id="UP000800096"/>
    </source>
</evidence>
<reference evidence="1" key="1">
    <citation type="journal article" date="2020" name="Stud. Mycol.">
        <title>101 Dothideomycetes genomes: a test case for predicting lifestyles and emergence of pathogens.</title>
        <authorList>
            <person name="Haridas S."/>
            <person name="Albert R."/>
            <person name="Binder M."/>
            <person name="Bloem J."/>
            <person name="Labutti K."/>
            <person name="Salamov A."/>
            <person name="Andreopoulos B."/>
            <person name="Baker S."/>
            <person name="Barry K."/>
            <person name="Bills G."/>
            <person name="Bluhm B."/>
            <person name="Cannon C."/>
            <person name="Castanera R."/>
            <person name="Culley D."/>
            <person name="Daum C."/>
            <person name="Ezra D."/>
            <person name="Gonzalez J."/>
            <person name="Henrissat B."/>
            <person name="Kuo A."/>
            <person name="Liang C."/>
            <person name="Lipzen A."/>
            <person name="Lutzoni F."/>
            <person name="Magnuson J."/>
            <person name="Mondo S."/>
            <person name="Nolan M."/>
            <person name="Ohm R."/>
            <person name="Pangilinan J."/>
            <person name="Park H.-J."/>
            <person name="Ramirez L."/>
            <person name="Alfaro M."/>
            <person name="Sun H."/>
            <person name="Tritt A."/>
            <person name="Yoshinaga Y."/>
            <person name="Zwiers L.-H."/>
            <person name="Turgeon B."/>
            <person name="Goodwin S."/>
            <person name="Spatafora J."/>
            <person name="Crous P."/>
            <person name="Grigoriev I."/>
        </authorList>
    </citation>
    <scope>NUCLEOTIDE SEQUENCE</scope>
    <source>
        <strain evidence="1">HMLAC05119</strain>
    </source>
</reference>
<organism evidence="1 2">
    <name type="scientific">Ampelomyces quisqualis</name>
    <name type="common">Powdery mildew agent</name>
    <dbReference type="NCBI Taxonomy" id="50730"/>
    <lineage>
        <taxon>Eukaryota</taxon>
        <taxon>Fungi</taxon>
        <taxon>Dikarya</taxon>
        <taxon>Ascomycota</taxon>
        <taxon>Pezizomycotina</taxon>
        <taxon>Dothideomycetes</taxon>
        <taxon>Pleosporomycetidae</taxon>
        <taxon>Pleosporales</taxon>
        <taxon>Pleosporineae</taxon>
        <taxon>Phaeosphaeriaceae</taxon>
        <taxon>Ampelomyces</taxon>
    </lineage>
</organism>
<dbReference type="Proteomes" id="UP000800096">
    <property type="component" value="Unassembled WGS sequence"/>
</dbReference>
<gene>
    <name evidence="1" type="ORF">BDU57DRAFT_523540</name>
</gene>
<dbReference type="AlphaFoldDB" id="A0A6A5Q920"/>
<dbReference type="EMBL" id="ML979141">
    <property type="protein sequence ID" value="KAF1912151.1"/>
    <property type="molecule type" value="Genomic_DNA"/>
</dbReference>
<evidence type="ECO:0000313" key="1">
    <source>
        <dbReference type="EMBL" id="KAF1912151.1"/>
    </source>
</evidence>
<protein>
    <submittedName>
        <fullName evidence="1">Uncharacterized protein</fullName>
    </submittedName>
</protein>
<keyword evidence="2" id="KW-1185">Reference proteome</keyword>
<accession>A0A6A5Q920</accession>
<proteinExistence type="predicted"/>